<comment type="subcellular location">
    <subcellularLocation>
        <location evidence="1">Cell membrane</location>
        <topology evidence="1">Multi-pass membrane protein</topology>
    </subcellularLocation>
</comment>
<evidence type="ECO:0000256" key="10">
    <source>
        <dbReference type="ARBA" id="ARBA00039918"/>
    </source>
</evidence>
<dbReference type="InterPro" id="IPR020846">
    <property type="entry name" value="MFS_dom"/>
</dbReference>
<dbReference type="PANTHER" id="PTHR43528:SF1">
    <property type="entry name" value="ALPHA-KETOGLUTARATE PERMEASE"/>
    <property type="match status" value="1"/>
</dbReference>
<evidence type="ECO:0000256" key="5">
    <source>
        <dbReference type="ARBA" id="ARBA00022692"/>
    </source>
</evidence>
<feature type="transmembrane region" description="Helical" evidence="12">
    <location>
        <begin position="177"/>
        <end position="196"/>
    </location>
</feature>
<evidence type="ECO:0000256" key="8">
    <source>
        <dbReference type="ARBA" id="ARBA00023136"/>
    </source>
</evidence>
<dbReference type="SUPFAM" id="SSF103473">
    <property type="entry name" value="MFS general substrate transporter"/>
    <property type="match status" value="1"/>
</dbReference>
<evidence type="ECO:0000256" key="3">
    <source>
        <dbReference type="ARBA" id="ARBA00022448"/>
    </source>
</evidence>
<keyword evidence="15" id="KW-1185">Reference proteome</keyword>
<feature type="transmembrane region" description="Helical" evidence="12">
    <location>
        <begin position="142"/>
        <end position="165"/>
    </location>
</feature>
<feature type="transmembrane region" description="Helical" evidence="12">
    <location>
        <begin position="274"/>
        <end position="295"/>
    </location>
</feature>
<protein>
    <recommendedName>
        <fullName evidence="10">Putative proline/betaine transporter</fullName>
    </recommendedName>
</protein>
<evidence type="ECO:0000256" key="4">
    <source>
        <dbReference type="ARBA" id="ARBA00022475"/>
    </source>
</evidence>
<evidence type="ECO:0000256" key="1">
    <source>
        <dbReference type="ARBA" id="ARBA00004651"/>
    </source>
</evidence>
<comment type="function">
    <text evidence="9">May be a proton symporter involved in the uptake of osmolytes such as proline and glycine betaine.</text>
</comment>
<dbReference type="FunFam" id="1.20.1250.20:FF:000001">
    <property type="entry name" value="Dicarboxylate MFS transporter"/>
    <property type="match status" value="1"/>
</dbReference>
<keyword evidence="8 12" id="KW-0472">Membrane</keyword>
<evidence type="ECO:0000256" key="9">
    <source>
        <dbReference type="ARBA" id="ARBA00037295"/>
    </source>
</evidence>
<comment type="caution">
    <text evidence="14">The sequence shown here is derived from an EMBL/GenBank/DDBJ whole genome shotgun (WGS) entry which is preliminary data.</text>
</comment>
<dbReference type="InterPro" id="IPR036259">
    <property type="entry name" value="MFS_trans_sf"/>
</dbReference>
<dbReference type="Pfam" id="PF00083">
    <property type="entry name" value="Sugar_tr"/>
    <property type="match status" value="1"/>
</dbReference>
<evidence type="ECO:0000256" key="7">
    <source>
        <dbReference type="ARBA" id="ARBA00022989"/>
    </source>
</evidence>
<dbReference type="PROSITE" id="PS50850">
    <property type="entry name" value="MFS"/>
    <property type="match status" value="1"/>
</dbReference>
<feature type="transmembrane region" description="Helical" evidence="12">
    <location>
        <begin position="399"/>
        <end position="419"/>
    </location>
</feature>
<feature type="transmembrane region" description="Helical" evidence="12">
    <location>
        <begin position="338"/>
        <end position="359"/>
    </location>
</feature>
<dbReference type="PROSITE" id="PS00216">
    <property type="entry name" value="SUGAR_TRANSPORT_1"/>
    <property type="match status" value="1"/>
</dbReference>
<dbReference type="Proteomes" id="UP000238083">
    <property type="component" value="Unassembled WGS sequence"/>
</dbReference>
<dbReference type="GO" id="GO:0005886">
    <property type="term" value="C:plasma membrane"/>
    <property type="evidence" value="ECO:0007669"/>
    <property type="project" value="UniProtKB-SubCell"/>
</dbReference>
<evidence type="ECO:0000256" key="6">
    <source>
        <dbReference type="ARBA" id="ARBA00022847"/>
    </source>
</evidence>
<feature type="transmembrane region" description="Helical" evidence="12">
    <location>
        <begin position="77"/>
        <end position="95"/>
    </location>
</feature>
<organism evidence="14 15">
    <name type="scientific">Kineococcus rhizosphaerae</name>
    <dbReference type="NCBI Taxonomy" id="559628"/>
    <lineage>
        <taxon>Bacteria</taxon>
        <taxon>Bacillati</taxon>
        <taxon>Actinomycetota</taxon>
        <taxon>Actinomycetes</taxon>
        <taxon>Kineosporiales</taxon>
        <taxon>Kineosporiaceae</taxon>
        <taxon>Kineococcus</taxon>
    </lineage>
</organism>
<feature type="region of interest" description="Disordered" evidence="11">
    <location>
        <begin position="427"/>
        <end position="469"/>
    </location>
</feature>
<name>A0A2T0R2A0_9ACTN</name>
<keyword evidence="5 12" id="KW-0812">Transmembrane</keyword>
<evidence type="ECO:0000256" key="12">
    <source>
        <dbReference type="SAM" id="Phobius"/>
    </source>
</evidence>
<dbReference type="InterPro" id="IPR005828">
    <property type="entry name" value="MFS_sugar_transport-like"/>
</dbReference>
<keyword evidence="6" id="KW-0769">Symport</keyword>
<feature type="transmembrane region" description="Helical" evidence="12">
    <location>
        <begin position="236"/>
        <end position="254"/>
    </location>
</feature>
<gene>
    <name evidence="14" type="ORF">CLV37_10750</name>
</gene>
<evidence type="ECO:0000313" key="14">
    <source>
        <dbReference type="EMBL" id="PRY13932.1"/>
    </source>
</evidence>
<dbReference type="AlphaFoldDB" id="A0A2T0R2A0"/>
<dbReference type="Gene3D" id="1.20.1250.20">
    <property type="entry name" value="MFS general substrate transporter like domains"/>
    <property type="match status" value="2"/>
</dbReference>
<feature type="domain" description="Major facilitator superfamily (MFS) profile" evidence="13">
    <location>
        <begin position="5"/>
        <end position="424"/>
    </location>
</feature>
<evidence type="ECO:0000259" key="13">
    <source>
        <dbReference type="PROSITE" id="PS50850"/>
    </source>
</evidence>
<dbReference type="InterPro" id="IPR051084">
    <property type="entry name" value="H+-coupled_symporters"/>
</dbReference>
<dbReference type="RefSeq" id="WP_211298652.1">
    <property type="nucleotide sequence ID" value="NZ_PVZF01000007.1"/>
</dbReference>
<evidence type="ECO:0000313" key="15">
    <source>
        <dbReference type="Proteomes" id="UP000238083"/>
    </source>
</evidence>
<feature type="transmembrane region" description="Helical" evidence="12">
    <location>
        <begin position="307"/>
        <end position="326"/>
    </location>
</feature>
<reference evidence="14 15" key="1">
    <citation type="submission" date="2018-03" db="EMBL/GenBank/DDBJ databases">
        <title>Genomic Encyclopedia of Archaeal and Bacterial Type Strains, Phase II (KMG-II): from individual species to whole genera.</title>
        <authorList>
            <person name="Goeker M."/>
        </authorList>
    </citation>
    <scope>NUCLEOTIDE SEQUENCE [LARGE SCALE GENOMIC DNA]</scope>
    <source>
        <strain evidence="14 15">DSM 19711</strain>
    </source>
</reference>
<dbReference type="PROSITE" id="PS00217">
    <property type="entry name" value="SUGAR_TRANSPORT_2"/>
    <property type="match status" value="1"/>
</dbReference>
<accession>A0A2T0R2A0</accession>
<comment type="similarity">
    <text evidence="2">Belongs to the major facilitator superfamily. Metabolite:H+ Symporter (MHS) family (TC 2.A.1.6) family.</text>
</comment>
<dbReference type="PANTHER" id="PTHR43528">
    <property type="entry name" value="ALPHA-KETOGLUTARATE PERMEASE"/>
    <property type="match status" value="1"/>
</dbReference>
<keyword evidence="7 12" id="KW-1133">Transmembrane helix</keyword>
<evidence type="ECO:0000256" key="2">
    <source>
        <dbReference type="ARBA" id="ARBA00008240"/>
    </source>
</evidence>
<dbReference type="EMBL" id="PVZF01000007">
    <property type="protein sequence ID" value="PRY13932.1"/>
    <property type="molecule type" value="Genomic_DNA"/>
</dbReference>
<dbReference type="InterPro" id="IPR005829">
    <property type="entry name" value="Sugar_transporter_CS"/>
</dbReference>
<feature type="transmembrane region" description="Helical" evidence="12">
    <location>
        <begin position="101"/>
        <end position="121"/>
    </location>
</feature>
<sequence>MLRRAVGGTVVGNTMEWYDIGVYGYLAVTMGRVFLPGADPGLQVLFSLGVFASTYLARPLGGIFFGRLGDRVGRQKVLAATLILMAGATFVIGLLPSYATLGALAPVLLVVLKLVQGFSAGGEYAGATTFVSEYAPDARRGFFGSLLDFGSYLGFALGASIVTALQLALSEEQLLGWGWRLPFLFAGVIGSVSIYFRLRIEESPAFQATQDLHEANSAATADAEGRPRNTLHLVKLHWRSILIAFALVAAANSVGYTLTSYMPTYLTDSLGYDALHGTLLTVPVLLLLAVMLPAAGRASDRFGRRPVMWFGGGWMILLAFPTFWLIGRGTTVTTLLGLALLTVPVACGIACQASALPALFPTSSRYGGMGISFNIAVAVFGGTTPLIQEALVQWTGNDLVPAAYLVLTAVVGAIAVGLMKESARRPLPGAMPSVASEQEARELVAGQDENPDLEVSELPFPEAAEPAGR</sequence>
<feature type="transmembrane region" description="Helical" evidence="12">
    <location>
        <begin position="44"/>
        <end position="65"/>
    </location>
</feature>
<evidence type="ECO:0000256" key="11">
    <source>
        <dbReference type="SAM" id="MobiDB-lite"/>
    </source>
</evidence>
<keyword evidence="3" id="KW-0813">Transport</keyword>
<feature type="transmembrane region" description="Helical" evidence="12">
    <location>
        <begin position="366"/>
        <end position="387"/>
    </location>
</feature>
<proteinExistence type="inferred from homology"/>
<keyword evidence="4" id="KW-1003">Cell membrane</keyword>
<dbReference type="GO" id="GO:0015293">
    <property type="term" value="F:symporter activity"/>
    <property type="evidence" value="ECO:0007669"/>
    <property type="project" value="UniProtKB-KW"/>
</dbReference>